<dbReference type="RefSeq" id="WP_091151066.1">
    <property type="nucleotide sequence ID" value="NZ_FNAI01000008.1"/>
</dbReference>
<dbReference type="Proteomes" id="UP000199072">
    <property type="component" value="Unassembled WGS sequence"/>
</dbReference>
<dbReference type="AlphaFoldDB" id="A0A1G7EU91"/>
<organism evidence="1 2">
    <name type="scientific">Mucilaginibacter pineti</name>
    <dbReference type="NCBI Taxonomy" id="1391627"/>
    <lineage>
        <taxon>Bacteria</taxon>
        <taxon>Pseudomonadati</taxon>
        <taxon>Bacteroidota</taxon>
        <taxon>Sphingobacteriia</taxon>
        <taxon>Sphingobacteriales</taxon>
        <taxon>Sphingobacteriaceae</taxon>
        <taxon>Mucilaginibacter</taxon>
    </lineage>
</organism>
<sequence length="984" mass="111379">MAEAAIFFDGKVRQTTNLSNITFNNKTGFVTNFTFNKIKYTHVLKDRFISDGINTTNANNGYYDESVFLKYLAKDGVSINGLTAAKLSLNLITSAVKNDTVRVQQLNIVAPYTDFCTLNKYTWNFDPNANVLDDRHFTIILQPGYQLITEKLPLSSVPNDFYAKNISLITSADFTENKDQGAYYLSLIALQIYRINNDVFPLFYQSTELTNYITTQNLEWRTGTIFNQPSLQDLADYYTNLTNFYNSAYANQLVIAAGSEKTKLFWLANCLSPQGLSVFSVYDKVYIITQAILQSKSFALLNVAMGVILPVAGSNLQQSDAGWIARVSPKLILNLVESVTFIETQCDSFLAQLNSIGDWGLSKDETLFEVIYNFLGDNQLGNIIGDNKAGRIIGGIFGNPDDRKNFIKFSYKIWQTSIYNPYYESPTYNLPANGNHVFPESYYMSNSGIEHYNADTASVLFVFETTATADLISYTTSFDYSINRDKIIAYKIEVIKIHDEHQSSETFNVLYGTYDLYQPVAVTGFKTDLDLVMPNANYFPLFFLYYANDYQDVKDADAVLELLFNLALNFTGIGEVTDLGYLMQISKYGELINLPASTELLAWTAKEGVNNAVQFTAGNALAISIYVNDTATDPRLKNFTSYLNIFLGAVLLGSIGYHPLAKQKVTFAAIKVNAEYEALMAAEIETHLSVDAINAVKAFGEVDTIIAAMRTKISNLPLTNTNTILARFDAFTQEEQLSFNYDFLGLNDNVVWDRLNDIYEYQIFNPDGTSGGSAFRTLVDDWSEIRKLKEERGNIDFLIAYQRFKYLEPNEFNHLWFLHGTNGGHRYIYVTTDFDDPILWKIVPNDPNINTTIPTALRTTVTKVNDHTYYRNLWRYNPLSENVETLNGLKISRKTRHFVLDEVWTKQDAIEEMAFGFSRKTEIETVPSLIKYQGNKLPIIIKRYESVFYDGTKLEITVSSQGIDIEGNLKSNYISLFAIKAPIN</sequence>
<dbReference type="OrthoDB" id="766911at2"/>
<gene>
    <name evidence="1" type="ORF">SAMN05216464_108164</name>
</gene>
<evidence type="ECO:0000313" key="2">
    <source>
        <dbReference type="Proteomes" id="UP000199072"/>
    </source>
</evidence>
<proteinExistence type="predicted"/>
<evidence type="ECO:0000313" key="1">
    <source>
        <dbReference type="EMBL" id="SDE67273.1"/>
    </source>
</evidence>
<dbReference type="EMBL" id="FNAI01000008">
    <property type="protein sequence ID" value="SDE67273.1"/>
    <property type="molecule type" value="Genomic_DNA"/>
</dbReference>
<name>A0A1G7EU91_9SPHI</name>
<keyword evidence="2" id="KW-1185">Reference proteome</keyword>
<protein>
    <submittedName>
        <fullName evidence="1">Uncharacterized protein</fullName>
    </submittedName>
</protein>
<accession>A0A1G7EU91</accession>
<dbReference type="STRING" id="1391627.SAMN05216464_108164"/>
<reference evidence="1 2" key="1">
    <citation type="submission" date="2016-10" db="EMBL/GenBank/DDBJ databases">
        <authorList>
            <person name="de Groot N.N."/>
        </authorList>
    </citation>
    <scope>NUCLEOTIDE SEQUENCE [LARGE SCALE GENOMIC DNA]</scope>
    <source>
        <strain evidence="1 2">47C3B</strain>
    </source>
</reference>